<dbReference type="Proteomes" id="UP000478463">
    <property type="component" value="Chromosome"/>
</dbReference>
<evidence type="ECO:0000313" key="7">
    <source>
        <dbReference type="EMBL" id="QOS69558.1"/>
    </source>
</evidence>
<reference evidence="7 8" key="1">
    <citation type="submission" date="2020-10" db="EMBL/GenBank/DDBJ databases">
        <title>Eggerthella sp. nov., isolated from human feces.</title>
        <authorList>
            <person name="Yajun G."/>
        </authorList>
    </citation>
    <scope>NUCLEOTIDE SEQUENCE [LARGE SCALE GENOMIC DNA]</scope>
    <source>
        <strain evidence="7 8">HF-1101</strain>
    </source>
</reference>
<keyword evidence="3" id="KW-1003">Cell membrane</keyword>
<dbReference type="EMBL" id="CP063310">
    <property type="protein sequence ID" value="QOS69558.1"/>
    <property type="molecule type" value="Genomic_DNA"/>
</dbReference>
<organism evidence="7 8">
    <name type="scientific">Eggerthella guodeyinii</name>
    <dbReference type="NCBI Taxonomy" id="2690837"/>
    <lineage>
        <taxon>Bacteria</taxon>
        <taxon>Bacillati</taxon>
        <taxon>Actinomycetota</taxon>
        <taxon>Coriobacteriia</taxon>
        <taxon>Eggerthellales</taxon>
        <taxon>Eggerthellaceae</taxon>
        <taxon>Eggerthella</taxon>
    </lineage>
</organism>
<evidence type="ECO:0000313" key="8">
    <source>
        <dbReference type="Proteomes" id="UP000478463"/>
    </source>
</evidence>
<protein>
    <submittedName>
        <fullName evidence="7">Polysaccharide biosynthesis C-terminal domain-containing protein</fullName>
    </submittedName>
</protein>
<evidence type="ECO:0000256" key="6">
    <source>
        <dbReference type="ARBA" id="ARBA00023136"/>
    </source>
</evidence>
<evidence type="ECO:0000256" key="3">
    <source>
        <dbReference type="ARBA" id="ARBA00022475"/>
    </source>
</evidence>
<name>A0A6L7IQM7_9ACTN</name>
<dbReference type="InterPro" id="IPR051327">
    <property type="entry name" value="MATE_MepA_subfamily"/>
</dbReference>
<evidence type="ECO:0000256" key="2">
    <source>
        <dbReference type="ARBA" id="ARBA00022448"/>
    </source>
</evidence>
<dbReference type="PANTHER" id="PTHR43823">
    <property type="entry name" value="SPORULATION PROTEIN YKVU"/>
    <property type="match status" value="1"/>
</dbReference>
<keyword evidence="5" id="KW-1133">Transmembrane helix</keyword>
<keyword evidence="4" id="KW-0812">Transmembrane</keyword>
<accession>A0A6L7IQM7</accession>
<sequence>MIAMAIKLSDHFTYGRLVRFALPSIAMMIFTSIYSVVDGLFVSNFAGKEALAAVNLVFPLVMALGSVGFMFGTGGAALVAKTMGEGKAERANRLFSLIVLAAAISGAALAGVGALALESVLGLMGAQGSLMEQGLMYGRILLAALPLFIVQNVFLSFFIAAEKPQMGLLVTVCAGVTNIVLDYLFIAVLGWGIAGAAVATAAGQLLAAAASTAFFARSETSRLRFARPVRDFRALGATCVNGSSELMTEVAASVVSMLYNYQLMMLAGADGVAAYGVIMYVNFIFTAVFFGFSMGTGPVVSYHYGARNQSELRGLFKKSLILVGATGATMFAASQALAVPLVNVFVGYDPELAAMTLHGFRIYATAFLVCGFNIYGSAFFTALNNGKVSALISFMRTLVFETSTVMLLPLAWGIDGVWSAIIVAEACALVLTTFFLVYLRKPYGYA</sequence>
<keyword evidence="2" id="KW-0813">Transport</keyword>
<proteinExistence type="predicted"/>
<evidence type="ECO:0000256" key="4">
    <source>
        <dbReference type="ARBA" id="ARBA00022692"/>
    </source>
</evidence>
<dbReference type="GO" id="GO:0042910">
    <property type="term" value="F:xenobiotic transmembrane transporter activity"/>
    <property type="evidence" value="ECO:0007669"/>
    <property type="project" value="InterPro"/>
</dbReference>
<dbReference type="GO" id="GO:0015297">
    <property type="term" value="F:antiporter activity"/>
    <property type="evidence" value="ECO:0007669"/>
    <property type="project" value="InterPro"/>
</dbReference>
<dbReference type="GO" id="GO:0005886">
    <property type="term" value="C:plasma membrane"/>
    <property type="evidence" value="ECO:0007669"/>
    <property type="project" value="UniProtKB-SubCell"/>
</dbReference>
<evidence type="ECO:0000256" key="5">
    <source>
        <dbReference type="ARBA" id="ARBA00022989"/>
    </source>
</evidence>
<dbReference type="InterPro" id="IPR048279">
    <property type="entry name" value="MdtK-like"/>
</dbReference>
<evidence type="ECO:0000256" key="1">
    <source>
        <dbReference type="ARBA" id="ARBA00004651"/>
    </source>
</evidence>
<comment type="subcellular location">
    <subcellularLocation>
        <location evidence="1">Cell membrane</location>
        <topology evidence="1">Multi-pass membrane protein</topology>
    </subcellularLocation>
</comment>
<dbReference type="KEGG" id="egd:GS424_006875"/>
<dbReference type="PIRSF" id="PIRSF006603">
    <property type="entry name" value="DinF"/>
    <property type="match status" value="1"/>
</dbReference>
<dbReference type="PANTHER" id="PTHR43823:SF3">
    <property type="entry name" value="MULTIDRUG EXPORT PROTEIN MEPA"/>
    <property type="match status" value="1"/>
</dbReference>
<dbReference type="AlphaFoldDB" id="A0A6L7IQM7"/>
<dbReference type="Pfam" id="PF01554">
    <property type="entry name" value="MatE"/>
    <property type="match status" value="2"/>
</dbReference>
<dbReference type="InterPro" id="IPR002528">
    <property type="entry name" value="MATE_fam"/>
</dbReference>
<gene>
    <name evidence="7" type="ORF">GS424_006875</name>
</gene>
<keyword evidence="6" id="KW-0472">Membrane</keyword>